<keyword evidence="3" id="KW-0732">Signal</keyword>
<evidence type="ECO:0000313" key="5">
    <source>
        <dbReference type="Proteomes" id="UP001501585"/>
    </source>
</evidence>
<organism evidence="4 5">
    <name type="scientific">Nocardiopsis rhodophaea</name>
    <dbReference type="NCBI Taxonomy" id="280238"/>
    <lineage>
        <taxon>Bacteria</taxon>
        <taxon>Bacillati</taxon>
        <taxon>Actinomycetota</taxon>
        <taxon>Actinomycetes</taxon>
        <taxon>Streptosporangiales</taxon>
        <taxon>Nocardiopsidaceae</taxon>
        <taxon>Nocardiopsis</taxon>
    </lineage>
</organism>
<evidence type="ECO:0000256" key="2">
    <source>
        <dbReference type="SAM" id="Phobius"/>
    </source>
</evidence>
<comment type="caution">
    <text evidence="4">The sequence shown here is derived from an EMBL/GenBank/DDBJ whole genome shotgun (WGS) entry which is preliminary data.</text>
</comment>
<keyword evidence="2" id="KW-1133">Transmembrane helix</keyword>
<evidence type="ECO:0000313" key="4">
    <source>
        <dbReference type="EMBL" id="GAA2003655.1"/>
    </source>
</evidence>
<gene>
    <name evidence="4" type="ORF">GCM10009799_33460</name>
</gene>
<keyword evidence="2" id="KW-0472">Membrane</keyword>
<keyword evidence="5" id="KW-1185">Reference proteome</keyword>
<feature type="chain" id="PRO_5045745289" evidence="3">
    <location>
        <begin position="35"/>
        <end position="140"/>
    </location>
</feature>
<evidence type="ECO:0000256" key="3">
    <source>
        <dbReference type="SAM" id="SignalP"/>
    </source>
</evidence>
<keyword evidence="2" id="KW-0812">Transmembrane</keyword>
<feature type="signal peptide" evidence="3">
    <location>
        <begin position="1"/>
        <end position="34"/>
    </location>
</feature>
<accession>A0ABP5ERW7</accession>
<reference evidence="5" key="1">
    <citation type="journal article" date="2019" name="Int. J. Syst. Evol. Microbiol.">
        <title>The Global Catalogue of Microorganisms (GCM) 10K type strain sequencing project: providing services to taxonomists for standard genome sequencing and annotation.</title>
        <authorList>
            <consortium name="The Broad Institute Genomics Platform"/>
            <consortium name="The Broad Institute Genome Sequencing Center for Infectious Disease"/>
            <person name="Wu L."/>
            <person name="Ma J."/>
        </authorList>
    </citation>
    <scope>NUCLEOTIDE SEQUENCE [LARGE SCALE GENOMIC DNA]</scope>
    <source>
        <strain evidence="5">JCM 15313</strain>
    </source>
</reference>
<sequence>MIEATSARRQRIPLRFLLLSLVVLVHFLCSVCHAAAAVPDDAAAVSAAPVAATSVEPATAAVAPHNADDTGASPHAADEDMGVDQRLTAPQALLLVALGVALVVAFRLVPPQAGYRLLRRFRAVPPVGPPLLLSLCIQRV</sequence>
<name>A0ABP5ERW7_9ACTN</name>
<proteinExistence type="predicted"/>
<dbReference type="EMBL" id="BAAAPC010000014">
    <property type="protein sequence ID" value="GAA2003655.1"/>
    <property type="molecule type" value="Genomic_DNA"/>
</dbReference>
<protein>
    <submittedName>
        <fullName evidence="4">Uncharacterized protein</fullName>
    </submittedName>
</protein>
<feature type="region of interest" description="Disordered" evidence="1">
    <location>
        <begin position="61"/>
        <end position="80"/>
    </location>
</feature>
<dbReference type="RefSeq" id="WP_344163567.1">
    <property type="nucleotide sequence ID" value="NZ_BAAAPC010000014.1"/>
</dbReference>
<evidence type="ECO:0000256" key="1">
    <source>
        <dbReference type="SAM" id="MobiDB-lite"/>
    </source>
</evidence>
<feature type="transmembrane region" description="Helical" evidence="2">
    <location>
        <begin position="92"/>
        <end position="110"/>
    </location>
</feature>
<dbReference type="Proteomes" id="UP001501585">
    <property type="component" value="Unassembled WGS sequence"/>
</dbReference>